<comment type="caution">
    <text evidence="2">The sequence shown here is derived from an EMBL/GenBank/DDBJ whole genome shotgun (WGS) entry which is preliminary data.</text>
</comment>
<dbReference type="Proteomes" id="UP000070188">
    <property type="component" value="Unassembled WGS sequence"/>
</dbReference>
<keyword evidence="5" id="KW-1185">Reference proteome</keyword>
<dbReference type="EMBL" id="JYIK01000931">
    <property type="protein sequence ID" value="KWX08844.1"/>
    <property type="molecule type" value="Genomic_DNA"/>
</dbReference>
<feature type="domain" description="Methyltransferase type 11" evidence="1">
    <location>
        <begin position="51"/>
        <end position="150"/>
    </location>
</feature>
<name>A0A132MWB1_9ACTN</name>
<reference evidence="6" key="2">
    <citation type="submission" date="2015-02" db="EMBL/GenBank/DDBJ databases">
        <title>Physiological reanalysis, assessment of diazotrophy, and genome sequences of multiple isolates of Streptomyces thermoautotrophicus.</title>
        <authorList>
            <person name="MacKellar D.C."/>
            <person name="Lieber L."/>
            <person name="Norman J."/>
            <person name="Bolger A."/>
            <person name="Tobin C."/>
            <person name="Murray J.W."/>
            <person name="Friesen M."/>
            <person name="Prell J."/>
        </authorList>
    </citation>
    <scope>NUCLEOTIDE SEQUENCE [LARGE SCALE GENOMIC DNA]</scope>
    <source>
        <strain evidence="6">UBT1</strain>
    </source>
</reference>
<organism evidence="2 5">
    <name type="scientific">Carbonactinospora thermoautotrophica</name>
    <dbReference type="NCBI Taxonomy" id="1469144"/>
    <lineage>
        <taxon>Bacteria</taxon>
        <taxon>Bacillati</taxon>
        <taxon>Actinomycetota</taxon>
        <taxon>Actinomycetes</taxon>
        <taxon>Kitasatosporales</taxon>
        <taxon>Carbonactinosporaceae</taxon>
        <taxon>Carbonactinospora</taxon>
    </lineage>
</organism>
<evidence type="ECO:0000313" key="4">
    <source>
        <dbReference type="EMBL" id="KWX08844.1"/>
    </source>
</evidence>
<evidence type="ECO:0000313" key="7">
    <source>
        <dbReference type="Proteomes" id="UP000070659"/>
    </source>
</evidence>
<protein>
    <recommendedName>
        <fullName evidence="1">Methyltransferase type 11 domain-containing protein</fullName>
    </recommendedName>
</protein>
<dbReference type="InterPro" id="IPR013216">
    <property type="entry name" value="Methyltransf_11"/>
</dbReference>
<dbReference type="PANTHER" id="PTHR42912">
    <property type="entry name" value="METHYLTRANSFERASE"/>
    <property type="match status" value="1"/>
</dbReference>
<dbReference type="GO" id="GO:0008757">
    <property type="term" value="F:S-adenosylmethionine-dependent methyltransferase activity"/>
    <property type="evidence" value="ECO:0007669"/>
    <property type="project" value="InterPro"/>
</dbReference>
<dbReference type="InterPro" id="IPR050508">
    <property type="entry name" value="Methyltransf_Superfamily"/>
</dbReference>
<dbReference type="OrthoDB" id="4571118at2"/>
<dbReference type="PANTHER" id="PTHR42912:SF95">
    <property type="entry name" value="METHYLTRANSFERASE TYPE 11 DOMAIN-CONTAINING PROTEIN"/>
    <property type="match status" value="1"/>
</dbReference>
<dbReference type="Gene3D" id="3.40.50.150">
    <property type="entry name" value="Vaccinia Virus protein VP39"/>
    <property type="match status" value="1"/>
</dbReference>
<gene>
    <name evidence="2" type="ORF">LI90_3164</name>
    <name evidence="3" type="ORF">TH66_10355</name>
    <name evidence="4" type="ORF">TR74_13090</name>
</gene>
<reference evidence="3 7" key="1">
    <citation type="submission" date="2015-02" db="EMBL/GenBank/DDBJ databases">
        <title>Physiological reanalysis, assessment of diazotrophy, and genome sequences of multiple isolates of Streptomyces thermoautotrophicus.</title>
        <authorList>
            <person name="MacKellar D.C."/>
            <person name="Lieber L."/>
            <person name="Norman J."/>
            <person name="Bolger A."/>
            <person name="Tobin C."/>
            <person name="Murray J.W."/>
            <person name="Prell J."/>
        </authorList>
    </citation>
    <scope>NUCLEOTIDE SEQUENCE [LARGE SCALE GENOMIC DNA]</scope>
    <source>
        <strain evidence="3 7">UBT1</strain>
    </source>
</reference>
<proteinExistence type="predicted"/>
<dbReference type="Pfam" id="PF08241">
    <property type="entry name" value="Methyltransf_11"/>
    <property type="match status" value="1"/>
</dbReference>
<reference evidence="2" key="4">
    <citation type="submission" date="2015-04" db="EMBL/GenBank/DDBJ databases">
        <title>Physiological reanalysis, assessment of diazotrophy, and genome sequences of multiple isolates of Streptomyces thermoautotrophicus.</title>
        <authorList>
            <person name="MacKellar D.C."/>
            <person name="Lieber L."/>
            <person name="Norman J."/>
            <person name="Bolger A."/>
            <person name="Tobin C."/>
            <person name="Murray J.W."/>
            <person name="Woodward J."/>
            <person name="Friesen M."/>
            <person name="Prell J."/>
        </authorList>
    </citation>
    <scope>NUCLEOTIDE SEQUENCE [LARGE SCALE GENOMIC DNA]</scope>
    <source>
        <strain evidence="2">H1</strain>
    </source>
</reference>
<dbReference type="PATRIC" id="fig|1469144.10.peg.3408"/>
<accession>A0A132MWB1</accession>
<dbReference type="Proteomes" id="UP000070659">
    <property type="component" value="Unassembled WGS sequence"/>
</dbReference>
<evidence type="ECO:0000313" key="3">
    <source>
        <dbReference type="EMBL" id="KWX03355.1"/>
    </source>
</evidence>
<evidence type="ECO:0000259" key="1">
    <source>
        <dbReference type="Pfam" id="PF08241"/>
    </source>
</evidence>
<evidence type="ECO:0000313" key="2">
    <source>
        <dbReference type="EMBL" id="KWX02123.1"/>
    </source>
</evidence>
<dbReference type="RefSeq" id="WP_066888985.1">
    <property type="nucleotide sequence ID" value="NZ_JYIJ01000017.1"/>
</dbReference>
<dbReference type="Proteomes" id="UP000070598">
    <property type="component" value="Unassembled WGS sequence"/>
</dbReference>
<evidence type="ECO:0000313" key="5">
    <source>
        <dbReference type="Proteomes" id="UP000070188"/>
    </source>
</evidence>
<sequence>MFAGKRDQINQFGLPRGLLGRVAGWIMARANTANQEETAGPLGVLPGDRVLEIGYGPGRLVRLLAERTEAALIAGVDPSPVMLAQASRANRDAVRAERVDLRTGTAERLPFPDATFDRVVSVNNVQLWPDLAAGLKEVHRVLRPGGRLVISVHSGDSPKRYERTLGLPEAELDRVRDELQALFREVTRHERIHSVVFAATR</sequence>
<dbReference type="InterPro" id="IPR029063">
    <property type="entry name" value="SAM-dependent_MTases_sf"/>
</dbReference>
<dbReference type="AlphaFoldDB" id="A0A132MWB1"/>
<dbReference type="EMBL" id="LAXD01000001">
    <property type="protein sequence ID" value="KWX02123.1"/>
    <property type="molecule type" value="Genomic_DNA"/>
</dbReference>
<dbReference type="STRING" id="1469144.LI90_3164"/>
<dbReference type="SUPFAM" id="SSF53335">
    <property type="entry name" value="S-adenosyl-L-methionine-dependent methyltransferases"/>
    <property type="match status" value="1"/>
</dbReference>
<dbReference type="EMBL" id="JYIJ01000017">
    <property type="protein sequence ID" value="KWX03355.1"/>
    <property type="molecule type" value="Genomic_DNA"/>
</dbReference>
<dbReference type="CDD" id="cd02440">
    <property type="entry name" value="AdoMet_MTases"/>
    <property type="match status" value="1"/>
</dbReference>
<reference evidence="5" key="3">
    <citation type="submission" date="2015-04" db="EMBL/GenBank/DDBJ databases">
        <title>Physiological reanalysis, assessment of diazotrophy, and genome sequences of multiple isolates of Streptomyces thermoautotrophicus.</title>
        <authorList>
            <person name="MacKellar D.C."/>
            <person name="Lieber L."/>
            <person name="Norman J."/>
            <person name="Bolger A."/>
            <person name="Tobin C."/>
            <person name="Murray J.W."/>
            <person name="Chang R."/>
            <person name="Ford T."/>
            <person name="Nguyen P.Q."/>
            <person name="Woodward J."/>
            <person name="Permingeat H."/>
            <person name="Joshi N.S."/>
            <person name="Silver P.A."/>
            <person name="Usadel B."/>
            <person name="Rutherford A.W."/>
            <person name="Friesen M."/>
            <person name="Prell J."/>
        </authorList>
    </citation>
    <scope>NUCLEOTIDE SEQUENCE [LARGE SCALE GENOMIC DNA]</scope>
    <source>
        <strain evidence="5">H1</strain>
    </source>
</reference>
<evidence type="ECO:0000313" key="6">
    <source>
        <dbReference type="Proteomes" id="UP000070598"/>
    </source>
</evidence>